<evidence type="ECO:0000256" key="2">
    <source>
        <dbReference type="ARBA" id="ARBA00006654"/>
    </source>
</evidence>
<dbReference type="GO" id="GO:0008253">
    <property type="term" value="F:5'-nucleotidase activity"/>
    <property type="evidence" value="ECO:0007669"/>
    <property type="project" value="UniProtKB-EC"/>
</dbReference>
<feature type="domain" description="5'-Nucleotidase C-terminal" evidence="10">
    <location>
        <begin position="291"/>
        <end position="468"/>
    </location>
</feature>
<dbReference type="SUPFAM" id="SSF56300">
    <property type="entry name" value="Metallo-dependent phosphatases"/>
    <property type="match status" value="1"/>
</dbReference>
<proteinExistence type="evidence at transcript level"/>
<dbReference type="PANTHER" id="PTHR11575:SF24">
    <property type="entry name" value="5'-NUCLEOTIDASE"/>
    <property type="match status" value="1"/>
</dbReference>
<dbReference type="Gene3D" id="3.60.21.10">
    <property type="match status" value="1"/>
</dbReference>
<dbReference type="PANTHER" id="PTHR11575">
    <property type="entry name" value="5'-NUCLEOTIDASE-RELATED"/>
    <property type="match status" value="1"/>
</dbReference>
<evidence type="ECO:0000259" key="10">
    <source>
        <dbReference type="Pfam" id="PF02872"/>
    </source>
</evidence>
<dbReference type="GO" id="GO:0006196">
    <property type="term" value="P:AMP catabolic process"/>
    <property type="evidence" value="ECO:0007669"/>
    <property type="project" value="TreeGrafter"/>
</dbReference>
<dbReference type="GO" id="GO:0046872">
    <property type="term" value="F:metal ion binding"/>
    <property type="evidence" value="ECO:0007669"/>
    <property type="project" value="UniProtKB-KW"/>
</dbReference>
<sequence length="536" mass="58050">MSPAPLLLWMLAVAGGVLSAPPPVRHVSLQIAFGDADVARQFLRGTSKPAVVLDTNGPPVEHPGAALSLGNHEFDNGVAGLVPFLENASFPVVAANLDTSEEPELAASPLVKSVVLHLPGGPDVGIIGYLTPETKVIAFTGKVKFLDEVASIKEEAERLKREGINILIALGHSGYKTDQRIASEVPDIDVVIGGHTNTFLYTGDAPDSEVPVDLYPKIITQPSGKKVPVVQAYAYTKYLGNLTVVFDQNGELKSFTGNPVLLNSSVEEDSEILKALEEWRAEVDNSTKEIIGKTRVLLDGAAEHCRLFECNFGNLVTDAMVYTNAKSYHGNGWTNAPIALFNGGGIRSSIDTSSDGNVTKEDILTTLPFQNTLFFEKINGSQLLAALENGVYYYEEVTTRGIGSFPQLSGLKVTYNIKKPAGARVQEVLVLCGECRVPTYSPLIESDIYGVIIPAFMKQGGDNYKVFENSIESSSLDYIDSDIVADYIKQKSPVYPAIEDRISFETDTPSHAIRTRSTILLHYMLATISIYCSVLM</sequence>
<reference evidence="11" key="1">
    <citation type="journal article" date="2021" name="J. Neurophysiol.">
        <title>Gene transcription changes in a locust model of noise-induced deafness.</title>
        <authorList>
            <person name="French A.S."/>
            <person name="Warren B."/>
        </authorList>
    </citation>
    <scope>NUCLEOTIDE SEQUENCE</scope>
</reference>
<feature type="domain" description="Calcineurin-like phosphoesterase" evidence="9">
    <location>
        <begin position="66"/>
        <end position="196"/>
    </location>
</feature>
<evidence type="ECO:0000256" key="3">
    <source>
        <dbReference type="ARBA" id="ARBA00012643"/>
    </source>
</evidence>
<evidence type="ECO:0000313" key="11">
    <source>
        <dbReference type="EMBL" id="QVD39522.1"/>
    </source>
</evidence>
<comment type="similarity">
    <text evidence="2 8">Belongs to the 5'-nucleotidase family.</text>
</comment>
<dbReference type="GO" id="GO:0000166">
    <property type="term" value="F:nucleotide binding"/>
    <property type="evidence" value="ECO:0007669"/>
    <property type="project" value="UniProtKB-KW"/>
</dbReference>
<feature type="signal peptide" evidence="8">
    <location>
        <begin position="1"/>
        <end position="19"/>
    </location>
</feature>
<dbReference type="InterPro" id="IPR018247">
    <property type="entry name" value="EF_Hand_1_Ca_BS"/>
</dbReference>
<evidence type="ECO:0000256" key="4">
    <source>
        <dbReference type="ARBA" id="ARBA00022723"/>
    </source>
</evidence>
<dbReference type="EMBL" id="MW962756">
    <property type="protein sequence ID" value="QVD39522.1"/>
    <property type="molecule type" value="mRNA"/>
</dbReference>
<dbReference type="Pfam" id="PF00149">
    <property type="entry name" value="Metallophos"/>
    <property type="match status" value="1"/>
</dbReference>
<dbReference type="OrthoDB" id="7722975at2759"/>
<evidence type="ECO:0000256" key="1">
    <source>
        <dbReference type="ARBA" id="ARBA00000815"/>
    </source>
</evidence>
<dbReference type="Gene3D" id="3.90.780.10">
    <property type="entry name" value="5'-Nucleotidase, C-terminal domain"/>
    <property type="match status" value="1"/>
</dbReference>
<dbReference type="InterPro" id="IPR036907">
    <property type="entry name" value="5'-Nucleotdase_C_sf"/>
</dbReference>
<organism evidence="11">
    <name type="scientific">Schistocerca gregaria</name>
    <name type="common">Desert locust</name>
    <name type="synonym">Gryllus gregarius</name>
    <dbReference type="NCBI Taxonomy" id="7010"/>
    <lineage>
        <taxon>Eukaryota</taxon>
        <taxon>Metazoa</taxon>
        <taxon>Ecdysozoa</taxon>
        <taxon>Arthropoda</taxon>
        <taxon>Hexapoda</taxon>
        <taxon>Insecta</taxon>
        <taxon>Pterygota</taxon>
        <taxon>Neoptera</taxon>
        <taxon>Polyneoptera</taxon>
        <taxon>Orthoptera</taxon>
        <taxon>Caelifera</taxon>
        <taxon>Acrididea</taxon>
        <taxon>Acridomorpha</taxon>
        <taxon>Acridoidea</taxon>
        <taxon>Acrididae</taxon>
        <taxon>Cyrtacanthacridinae</taxon>
        <taxon>Schistocerca</taxon>
    </lineage>
</organism>
<dbReference type="SUPFAM" id="SSF55816">
    <property type="entry name" value="5'-nucleotidase (syn. UDP-sugar hydrolase), C-terminal domain"/>
    <property type="match status" value="1"/>
</dbReference>
<evidence type="ECO:0000256" key="5">
    <source>
        <dbReference type="ARBA" id="ARBA00022729"/>
    </source>
</evidence>
<dbReference type="InterPro" id="IPR029052">
    <property type="entry name" value="Metallo-depent_PP-like"/>
</dbReference>
<dbReference type="InterPro" id="IPR008334">
    <property type="entry name" value="5'-Nucleotdase_C"/>
</dbReference>
<dbReference type="GO" id="GO:0005886">
    <property type="term" value="C:plasma membrane"/>
    <property type="evidence" value="ECO:0007669"/>
    <property type="project" value="TreeGrafter"/>
</dbReference>
<name>A0A8E5JTC2_SCHGR</name>
<dbReference type="InterPro" id="IPR006179">
    <property type="entry name" value="5_nucleotidase/apyrase"/>
</dbReference>
<feature type="chain" id="PRO_5034944606" description="5'-nucleotidase" evidence="8">
    <location>
        <begin position="20"/>
        <end position="536"/>
    </location>
</feature>
<dbReference type="FunFam" id="3.90.780.10:FF:000001">
    <property type="entry name" value="NT5E isoform 3"/>
    <property type="match status" value="1"/>
</dbReference>
<dbReference type="EC" id="3.1.3.5" evidence="3"/>
<evidence type="ECO:0000256" key="6">
    <source>
        <dbReference type="ARBA" id="ARBA00022741"/>
    </source>
</evidence>
<dbReference type="PROSITE" id="PS00018">
    <property type="entry name" value="EF_HAND_1"/>
    <property type="match status" value="1"/>
</dbReference>
<dbReference type="Pfam" id="PF02872">
    <property type="entry name" value="5_nucleotid_C"/>
    <property type="match status" value="1"/>
</dbReference>
<keyword evidence="7 8" id="KW-0378">Hydrolase</keyword>
<dbReference type="PRINTS" id="PR01607">
    <property type="entry name" value="APYRASEFAMLY"/>
</dbReference>
<comment type="catalytic activity">
    <reaction evidence="1">
        <text>a ribonucleoside 5'-phosphate + H2O = a ribonucleoside + phosphate</text>
        <dbReference type="Rhea" id="RHEA:12484"/>
        <dbReference type="ChEBI" id="CHEBI:15377"/>
        <dbReference type="ChEBI" id="CHEBI:18254"/>
        <dbReference type="ChEBI" id="CHEBI:43474"/>
        <dbReference type="ChEBI" id="CHEBI:58043"/>
        <dbReference type="EC" id="3.1.3.5"/>
    </reaction>
</comment>
<dbReference type="FunFam" id="3.60.21.10:FF:000020">
    <property type="entry name" value="NT5E isoform 4"/>
    <property type="match status" value="1"/>
</dbReference>
<keyword evidence="5 8" id="KW-0732">Signal</keyword>
<dbReference type="InterPro" id="IPR004843">
    <property type="entry name" value="Calcineurin-like_PHP"/>
</dbReference>
<evidence type="ECO:0000256" key="7">
    <source>
        <dbReference type="ARBA" id="ARBA00022801"/>
    </source>
</evidence>
<protein>
    <recommendedName>
        <fullName evidence="3">5'-nucleotidase</fullName>
        <ecNumber evidence="3">3.1.3.5</ecNumber>
    </recommendedName>
</protein>
<accession>A0A8E5JTC2</accession>
<evidence type="ECO:0000259" key="9">
    <source>
        <dbReference type="Pfam" id="PF00149"/>
    </source>
</evidence>
<dbReference type="AlphaFoldDB" id="A0A8E5JTC2"/>
<keyword evidence="6 8" id="KW-0547">Nucleotide-binding</keyword>
<keyword evidence="4" id="KW-0479">Metal-binding</keyword>
<evidence type="ECO:0000256" key="8">
    <source>
        <dbReference type="RuleBase" id="RU362119"/>
    </source>
</evidence>